<dbReference type="GO" id="GO:0006310">
    <property type="term" value="P:DNA recombination"/>
    <property type="evidence" value="ECO:0007669"/>
    <property type="project" value="InterPro"/>
</dbReference>
<gene>
    <name evidence="1" type="ORF">FHY32_000943</name>
</gene>
<organism evidence="1 2">
    <name type="scientific">Xanthomonas euvesicatoria</name>
    <dbReference type="NCBI Taxonomy" id="456327"/>
    <lineage>
        <taxon>Bacteria</taxon>
        <taxon>Pseudomonadati</taxon>
        <taxon>Pseudomonadota</taxon>
        <taxon>Gammaproteobacteria</taxon>
        <taxon>Lysobacterales</taxon>
        <taxon>Lysobacteraceae</taxon>
        <taxon>Xanthomonas</taxon>
    </lineage>
</organism>
<comment type="caution">
    <text evidence="1">The sequence shown here is derived from an EMBL/GenBank/DDBJ whole genome shotgun (WGS) entry which is preliminary data.</text>
</comment>
<evidence type="ECO:0000313" key="1">
    <source>
        <dbReference type="EMBL" id="MBB4722625.1"/>
    </source>
</evidence>
<dbReference type="SUPFAM" id="SSF103084">
    <property type="entry name" value="Holliday junction resolvase RusA"/>
    <property type="match status" value="1"/>
</dbReference>
<accession>A0AAW3U0P4</accession>
<dbReference type="Gene3D" id="3.30.1330.70">
    <property type="entry name" value="Holliday junction resolvase RusA"/>
    <property type="match status" value="1"/>
</dbReference>
<dbReference type="EMBL" id="JACHNL010000002">
    <property type="protein sequence ID" value="MBB4722625.1"/>
    <property type="molecule type" value="Genomic_DNA"/>
</dbReference>
<protein>
    <submittedName>
        <fullName evidence="1">Holliday junction resolvase RusA-like endonuclease</fullName>
    </submittedName>
</protein>
<sequence>MMATTATTKPSSKVTKGAALAASFIFSIDPVPASRPRVTRWGTYHLKTYKTWLEAAGKYLKGLSHVAGHGIRPDTPLIVVAEFVCRKPKTTKLLTPKGDIDNYLKAPLDAITHAGLWGDDKWITTVVATKRFQEPGEEPHTALSVYEAPRESLFNQLTQFIRGIFRCD</sequence>
<dbReference type="InterPro" id="IPR036614">
    <property type="entry name" value="RusA-like_sf"/>
</dbReference>
<dbReference type="GO" id="GO:0006281">
    <property type="term" value="P:DNA repair"/>
    <property type="evidence" value="ECO:0007669"/>
    <property type="project" value="InterPro"/>
</dbReference>
<dbReference type="GO" id="GO:0000287">
    <property type="term" value="F:magnesium ion binding"/>
    <property type="evidence" value="ECO:0007669"/>
    <property type="project" value="InterPro"/>
</dbReference>
<dbReference type="AlphaFoldDB" id="A0AAW3U0P4"/>
<reference evidence="1 2" key="1">
    <citation type="submission" date="2020-08" db="EMBL/GenBank/DDBJ databases">
        <title>Studying the diversity of plant-associated saprophytic bacteria and their role in host health and plant-pathogen interactions.</title>
        <authorList>
            <person name="Potnis N."/>
        </authorList>
    </citation>
    <scope>NUCLEOTIDE SEQUENCE [LARGE SCALE GENOMIC DNA]</scope>
    <source>
        <strain evidence="1 2">CFBP 7922</strain>
    </source>
</reference>
<keyword evidence="1" id="KW-0255">Endonuclease</keyword>
<dbReference type="Pfam" id="PF05866">
    <property type="entry name" value="RusA"/>
    <property type="match status" value="1"/>
</dbReference>
<dbReference type="InterPro" id="IPR008822">
    <property type="entry name" value="Endonuclease_RusA-like"/>
</dbReference>
<dbReference type="RefSeq" id="WP_184420220.1">
    <property type="nucleotide sequence ID" value="NZ_JACHNK010000002.1"/>
</dbReference>
<keyword evidence="1" id="KW-0540">Nuclease</keyword>
<evidence type="ECO:0000313" key="2">
    <source>
        <dbReference type="Proteomes" id="UP000576603"/>
    </source>
</evidence>
<proteinExistence type="predicted"/>
<name>A0AAW3U0P4_XANEU</name>
<dbReference type="GO" id="GO:0004519">
    <property type="term" value="F:endonuclease activity"/>
    <property type="evidence" value="ECO:0007669"/>
    <property type="project" value="UniProtKB-KW"/>
</dbReference>
<dbReference type="Proteomes" id="UP000576603">
    <property type="component" value="Unassembled WGS sequence"/>
</dbReference>
<keyword evidence="1" id="KW-0378">Hydrolase</keyword>